<name>A0A2S7IPX9_9BACT</name>
<gene>
    <name evidence="2" type="ORF">C5O19_08825</name>
</gene>
<dbReference type="RefSeq" id="WP_104711429.1">
    <property type="nucleotide sequence ID" value="NZ_PTRA01000001.1"/>
</dbReference>
<protein>
    <submittedName>
        <fullName evidence="2">Uncharacterized protein</fullName>
    </submittedName>
</protein>
<feature type="region of interest" description="Disordered" evidence="1">
    <location>
        <begin position="1"/>
        <end position="22"/>
    </location>
</feature>
<evidence type="ECO:0000313" key="3">
    <source>
        <dbReference type="Proteomes" id="UP000239590"/>
    </source>
</evidence>
<dbReference type="EMBL" id="PTRA01000001">
    <property type="protein sequence ID" value="PQA59719.1"/>
    <property type="molecule type" value="Genomic_DNA"/>
</dbReference>
<organism evidence="2 3">
    <name type="scientific">Siphonobacter curvatus</name>
    <dbReference type="NCBI Taxonomy" id="2094562"/>
    <lineage>
        <taxon>Bacteria</taxon>
        <taxon>Pseudomonadati</taxon>
        <taxon>Bacteroidota</taxon>
        <taxon>Cytophagia</taxon>
        <taxon>Cytophagales</taxon>
        <taxon>Cytophagaceae</taxon>
        <taxon>Siphonobacter</taxon>
    </lineage>
</organism>
<reference evidence="3" key="1">
    <citation type="submission" date="2018-02" db="EMBL/GenBank/DDBJ databases">
        <title>Genome sequencing of Solimonas sp. HR-BB.</title>
        <authorList>
            <person name="Lee Y."/>
            <person name="Jeon C.O."/>
        </authorList>
    </citation>
    <scope>NUCLEOTIDE SEQUENCE [LARGE SCALE GENOMIC DNA]</scope>
    <source>
        <strain evidence="3">HR-U</strain>
    </source>
</reference>
<dbReference type="OrthoDB" id="964453at2"/>
<keyword evidence="3" id="KW-1185">Reference proteome</keyword>
<sequence length="76" mass="8216">MTGKQIFDNYQRNGRAAPVGSEEREYGGLLLTALMTVGKEELFATLEEAEKTGKKVALTYPAESVPAEPNGITLVD</sequence>
<comment type="caution">
    <text evidence="2">The sequence shown here is derived from an EMBL/GenBank/DDBJ whole genome shotgun (WGS) entry which is preliminary data.</text>
</comment>
<dbReference type="Proteomes" id="UP000239590">
    <property type="component" value="Unassembled WGS sequence"/>
</dbReference>
<accession>A0A2S7IPX9</accession>
<evidence type="ECO:0000256" key="1">
    <source>
        <dbReference type="SAM" id="MobiDB-lite"/>
    </source>
</evidence>
<proteinExistence type="predicted"/>
<dbReference type="AlphaFoldDB" id="A0A2S7IPX9"/>
<evidence type="ECO:0000313" key="2">
    <source>
        <dbReference type="EMBL" id="PQA59719.1"/>
    </source>
</evidence>